<sequence>MPTRLPNMPVREYIPTMTFLPSRFSSRTNRLCIFHDIHMKTQSLSLIIFSY</sequence>
<dbReference type="Proteomes" id="UP000003136">
    <property type="component" value="Unassembled WGS sequence"/>
</dbReference>
<proteinExistence type="predicted"/>
<reference evidence="1 2" key="2">
    <citation type="submission" date="2008-11" db="EMBL/GenBank/DDBJ databases">
        <authorList>
            <person name="Fulton L."/>
            <person name="Clifton S."/>
            <person name="Fulton B."/>
            <person name="Xu J."/>
            <person name="Minx P."/>
            <person name="Pepin K.H."/>
            <person name="Johnson M."/>
            <person name="Bhonagiri V."/>
            <person name="Nash W.E."/>
            <person name="Mardis E.R."/>
            <person name="Wilson R.K."/>
        </authorList>
    </citation>
    <scope>NUCLEOTIDE SEQUENCE [LARGE SCALE GENOMIC DNA]</scope>
    <source>
        <strain evidence="1 2">ATCC 43243</strain>
    </source>
</reference>
<evidence type="ECO:0000313" key="2">
    <source>
        <dbReference type="Proteomes" id="UP000003136"/>
    </source>
</evidence>
<dbReference type="STRING" id="483218.BACPEC_01442"/>
<evidence type="ECO:0000313" key="1">
    <source>
        <dbReference type="EMBL" id="EEC56956.1"/>
    </source>
</evidence>
<accession>B7ATH2</accession>
<dbReference type="HOGENOM" id="CLU_3095685_0_0_9"/>
<protein>
    <submittedName>
        <fullName evidence="1">Uncharacterized protein</fullName>
    </submittedName>
</protein>
<name>B7ATH2_9FIRM</name>
<keyword evidence="2" id="KW-1185">Reference proteome</keyword>
<organism evidence="1 2">
    <name type="scientific">[Bacteroides] pectinophilus ATCC 43243</name>
    <dbReference type="NCBI Taxonomy" id="483218"/>
    <lineage>
        <taxon>Bacteria</taxon>
        <taxon>Bacillati</taxon>
        <taxon>Bacillota</taxon>
        <taxon>Clostridia</taxon>
        <taxon>Eubacteriales</taxon>
    </lineage>
</organism>
<gene>
    <name evidence="1" type="ORF">BACPEC_01442</name>
</gene>
<dbReference type="AlphaFoldDB" id="B7ATH2"/>
<comment type="caution">
    <text evidence="1">The sequence shown here is derived from an EMBL/GenBank/DDBJ whole genome shotgun (WGS) entry which is preliminary data.</text>
</comment>
<dbReference type="EMBL" id="ABVQ01000036">
    <property type="protein sequence ID" value="EEC56956.1"/>
    <property type="molecule type" value="Genomic_DNA"/>
</dbReference>
<reference evidence="1 2" key="1">
    <citation type="submission" date="2008-11" db="EMBL/GenBank/DDBJ databases">
        <title>Draft genome sequence of Bacteroides pectinophilus (ATCC 43243).</title>
        <authorList>
            <person name="Sudarsanam P."/>
            <person name="Ley R."/>
            <person name="Guruge J."/>
            <person name="Turnbaugh P.J."/>
            <person name="Mahowald M."/>
            <person name="Liep D."/>
            <person name="Gordon J."/>
        </authorList>
    </citation>
    <scope>NUCLEOTIDE SEQUENCE [LARGE SCALE GENOMIC DNA]</scope>
    <source>
        <strain evidence="1 2">ATCC 43243</strain>
    </source>
</reference>